<dbReference type="Proteomes" id="UP000683925">
    <property type="component" value="Unassembled WGS sequence"/>
</dbReference>
<dbReference type="OMA" id="QQEDIQY"/>
<gene>
    <name evidence="1" type="ORF">POCTA_138.1.T0300148</name>
</gene>
<keyword evidence="2" id="KW-1185">Reference proteome</keyword>
<reference evidence="1" key="1">
    <citation type="submission" date="2021-01" db="EMBL/GenBank/DDBJ databases">
        <authorList>
            <consortium name="Genoscope - CEA"/>
            <person name="William W."/>
        </authorList>
    </citation>
    <scope>NUCLEOTIDE SEQUENCE</scope>
</reference>
<organism evidence="1 2">
    <name type="scientific">Paramecium octaurelia</name>
    <dbReference type="NCBI Taxonomy" id="43137"/>
    <lineage>
        <taxon>Eukaryota</taxon>
        <taxon>Sar</taxon>
        <taxon>Alveolata</taxon>
        <taxon>Ciliophora</taxon>
        <taxon>Intramacronucleata</taxon>
        <taxon>Oligohymenophorea</taxon>
        <taxon>Peniculida</taxon>
        <taxon>Parameciidae</taxon>
        <taxon>Paramecium</taxon>
    </lineage>
</organism>
<accession>A0A8S1TWJ1</accession>
<dbReference type="OrthoDB" id="297086at2759"/>
<protein>
    <submittedName>
        <fullName evidence="1">Uncharacterized protein</fullName>
    </submittedName>
</protein>
<evidence type="ECO:0000313" key="1">
    <source>
        <dbReference type="EMBL" id="CAD8155176.1"/>
    </source>
</evidence>
<evidence type="ECO:0000313" key="2">
    <source>
        <dbReference type="Proteomes" id="UP000683925"/>
    </source>
</evidence>
<sequence>MKLSLLQLERSYLDALTEFGKNAPNTIQSCVTLIEALNQAGQQQILQNQKGEKYFQRAIQLASGIEMEELLNVKYSTYMLYAEYHEFWHKNQSAYNLLIKLLPLQKTNKRSIIMTQIQIMNHIIENGRLSKISNVMLLNEKLLNLMQEIGLTFYLYKQFPQKFQLILLQALSFQAKIYHKQNKDREAAQLYFQSYHLSEELLGMNEKRTREYKRLYEVLSDKISVNIEIQSLDEEEEEQPQPIQITAREEILQSFRPKVTAVNNYIIDVDSARAPKLYKKVEKTDKLTTPSSINKPTLLSKDAPIQQLFIIKNQLKRPTSSQCTSKLTSQTQCVSILSKKNTERFHTKILSLDQSTLKNLEDTQIPNVTNELLIARPQYEVKQSRRVEFVTQENFKQTTPTYQIQLTIPSRPQVREPSRNNITTKVDIKKLPNYPSTQKIERISQRKILAPEVQPTTLFIKPIPSTLTNENDEDITKQEENKIVSTENEEPIKIYSPHDSIIAKYLETHSMDVLLQSVEKIKGKLKKYVQVSKKQKMELLERKHQHSPNRVMMNNKQQQLSRSNTLIDIVEKKLLENEASKIIYKVLQSANTMEWYPIHFYDKLFTDFETSKWTLENPKIRGQFLQKSSKNDEYHQINFEQIQNSFFNLKRQSAFQVIGSIEISNHTRKIQFRFIIDTLIEHYQEIQAYDDMMDLFDQLLNIYLMQEDLFSEWIDNRKEQTLYRVSKGKSMAQNQIRQNVINEQTKERRVQQQEDIQYYQYLLSKVLFLIKRKSYIKTMNGYKFKSVSQNHQVSIQKYNNNIYKKKLERINQYFQYQDYEIQNHERKPILSKKRHRKRNKDKHLFIAQDRKQRTIREAVSPVQDDESQVLNQRDSPYVSLKDTGIILGNELQSRQLILGPETPIIQPLLKHSIKSNWKNIGHQEAPPQLIDIFTLETQDYLQRLFPEFKLNTPPVDYYPAPAPIIKKILTESHYHFRQELSTTKFDQLEYKPIYTEDYLILIQIVKIDKQFYYLTLSDKLQLKQVFGKDLWEDELEIQLKQYINFSVGRTGYMIDLIELQNILQQKLEITNCRIQIKQNETDNTYQRKLNKIFRVNKRLYHVIQSVDFVEEGLKEVSQLSNSQTSDDVELIEEYKRQPLIDIVFILGVLNNNTYVDYQNYVPKCYLLRNENGKFMLQDPEQPRKPKFPFRLIMSHEDMNKHISRTNEQTINGKDITLFPHFNSVFLIRKNQFIYKPIGAKLSILSDERKLHQHFRNAQAKAHLLIYYNSSKKISLFLNSEQTEKWAHLFQIERSMRQHILNYKTQLKKTLVGFQLYQNENRSSQSKDPRFLFMQDKFAQAKQYFIQTKIKSIGFVFVSAKIHSNIMLMRIMPAGNKSKSHLFIFQINQEDPIKLMYTLCKQFILKATQTYSKLELMPITQNQIRKQYFLSNRYHDNNLVIGQKSYSRVVYKQVKRIDKSYFIIIVTLIQNYFQIYLYNQSNCRRFYFTIHRSDFLIMNQYFLDSIFPEQPYEVIEQFFRPWKLNEIHKIYSLIIKAPDTFRNRTKLYINQINESKKVLKRSVTSNFSGLSVIQRQSTLQLNQQMDESCRDDINKSCWLYDKLLLTKSNSVFEKKLWMEIIKQMNINENLIILDTFKTVVSELVYCNDRTCNFLCYIPCLEIQQSFRWQPIRLRIHSYETCKTIDIPLNIRGKQVQVYKQCQSLYLNYQIDQCIPSNQEGMKVNKYNDLKYIKYQLLYKGAFMKHKMLFIAIYLYNDVFQVRIFSQTSSITRKLDVNQVELKIPYIRQLLVLNPQEAGRRLSLIYRNNFIHASFLKL</sequence>
<comment type="caution">
    <text evidence="1">The sequence shown here is derived from an EMBL/GenBank/DDBJ whole genome shotgun (WGS) entry which is preliminary data.</text>
</comment>
<proteinExistence type="predicted"/>
<name>A0A8S1TWJ1_PAROT</name>
<dbReference type="EMBL" id="CAJJDP010000030">
    <property type="protein sequence ID" value="CAD8155176.1"/>
    <property type="molecule type" value="Genomic_DNA"/>
</dbReference>